<dbReference type="Pfam" id="PF13673">
    <property type="entry name" value="Acetyltransf_10"/>
    <property type="match status" value="1"/>
</dbReference>
<dbReference type="EMBL" id="VTET01000002">
    <property type="protein sequence ID" value="TYS73425.1"/>
    <property type="molecule type" value="Genomic_DNA"/>
</dbReference>
<protein>
    <submittedName>
        <fullName evidence="2">GNAT family N-acetyltransferase</fullName>
    </submittedName>
</protein>
<accession>A0A5D4TDQ9</accession>
<dbReference type="SUPFAM" id="SSF55729">
    <property type="entry name" value="Acyl-CoA N-acyltransferases (Nat)"/>
    <property type="match status" value="1"/>
</dbReference>
<comment type="caution">
    <text evidence="2">The sequence shown here is derived from an EMBL/GenBank/DDBJ whole genome shotgun (WGS) entry which is preliminary data.</text>
</comment>
<keyword evidence="2" id="KW-0808">Transferase</keyword>
<gene>
    <name evidence="2" type="ORF">FZC75_03585</name>
</gene>
<reference evidence="2 3" key="1">
    <citation type="submission" date="2019-08" db="EMBL/GenBank/DDBJ databases">
        <title>Bacillus genomes from the desert of Cuatro Cienegas, Coahuila.</title>
        <authorList>
            <person name="Olmedo-Alvarez G."/>
        </authorList>
    </citation>
    <scope>NUCLEOTIDE SEQUENCE [LARGE SCALE GENOMIC DNA]</scope>
    <source>
        <strain evidence="2 3">CH98b_3T</strain>
    </source>
</reference>
<organism evidence="2 3">
    <name type="scientific">Sutcliffiella horikoshii</name>
    <dbReference type="NCBI Taxonomy" id="79883"/>
    <lineage>
        <taxon>Bacteria</taxon>
        <taxon>Bacillati</taxon>
        <taxon>Bacillota</taxon>
        <taxon>Bacilli</taxon>
        <taxon>Bacillales</taxon>
        <taxon>Bacillaceae</taxon>
        <taxon>Sutcliffiella</taxon>
    </lineage>
</organism>
<dbReference type="CDD" id="cd04301">
    <property type="entry name" value="NAT_SF"/>
    <property type="match status" value="1"/>
</dbReference>
<dbReference type="InterPro" id="IPR000182">
    <property type="entry name" value="GNAT_dom"/>
</dbReference>
<proteinExistence type="predicted"/>
<dbReference type="Gene3D" id="3.40.630.30">
    <property type="match status" value="1"/>
</dbReference>
<evidence type="ECO:0000313" key="3">
    <source>
        <dbReference type="Proteomes" id="UP000324517"/>
    </source>
</evidence>
<dbReference type="OrthoDB" id="3216107at2"/>
<evidence type="ECO:0000259" key="1">
    <source>
        <dbReference type="PROSITE" id="PS51186"/>
    </source>
</evidence>
<dbReference type="GO" id="GO:0016747">
    <property type="term" value="F:acyltransferase activity, transferring groups other than amino-acyl groups"/>
    <property type="evidence" value="ECO:0007669"/>
    <property type="project" value="InterPro"/>
</dbReference>
<evidence type="ECO:0000313" key="2">
    <source>
        <dbReference type="EMBL" id="TYS73425.1"/>
    </source>
</evidence>
<feature type="domain" description="N-acetyltransferase" evidence="1">
    <location>
        <begin position="11"/>
        <end position="138"/>
    </location>
</feature>
<sequence length="138" mass="16255">MRIKLKNENVLEVRNYKKEDFIHINKLNADEKWNNLVENKESTKEAWNNSNIAYVAELNGQLVGYIRGLTDKSITLFICEVLVNRTYRGLGIGEVLLEYVHSLYPTTRIEMLANSTSRTFYEQKGFRTFYGFRKTYIE</sequence>
<dbReference type="PROSITE" id="PS51186">
    <property type="entry name" value="GNAT"/>
    <property type="match status" value="1"/>
</dbReference>
<dbReference type="InterPro" id="IPR016181">
    <property type="entry name" value="Acyl_CoA_acyltransferase"/>
</dbReference>
<dbReference type="Proteomes" id="UP000324517">
    <property type="component" value="Unassembled WGS sequence"/>
</dbReference>
<name>A0A5D4TDQ9_9BACI</name>
<dbReference type="AlphaFoldDB" id="A0A5D4TDQ9"/>
<dbReference type="RefSeq" id="WP_148978463.1">
    <property type="nucleotide sequence ID" value="NZ_JBNILM010000002.1"/>
</dbReference>